<organism evidence="6 7">
    <name type="scientific">Vannielia litorea</name>
    <dbReference type="NCBI Taxonomy" id="1217970"/>
    <lineage>
        <taxon>Bacteria</taxon>
        <taxon>Pseudomonadati</taxon>
        <taxon>Pseudomonadota</taxon>
        <taxon>Alphaproteobacteria</taxon>
        <taxon>Rhodobacterales</taxon>
        <taxon>Paracoccaceae</taxon>
        <taxon>Vannielia</taxon>
    </lineage>
</organism>
<dbReference type="GO" id="GO:0000976">
    <property type="term" value="F:transcription cis-regulatory region binding"/>
    <property type="evidence" value="ECO:0007669"/>
    <property type="project" value="TreeGrafter"/>
</dbReference>
<gene>
    <name evidence="6" type="ORF">SAMN05444002_2776</name>
</gene>
<protein>
    <submittedName>
        <fullName evidence="6">Transcriptional regulator, TetR family</fullName>
    </submittedName>
</protein>
<dbReference type="PANTHER" id="PTHR30055">
    <property type="entry name" value="HTH-TYPE TRANSCRIPTIONAL REGULATOR RUTR"/>
    <property type="match status" value="1"/>
</dbReference>
<dbReference type="SUPFAM" id="SSF46689">
    <property type="entry name" value="Homeodomain-like"/>
    <property type="match status" value="1"/>
</dbReference>
<dbReference type="GO" id="GO:0003700">
    <property type="term" value="F:DNA-binding transcription factor activity"/>
    <property type="evidence" value="ECO:0007669"/>
    <property type="project" value="TreeGrafter"/>
</dbReference>
<keyword evidence="7" id="KW-1185">Reference proteome</keyword>
<evidence type="ECO:0000256" key="4">
    <source>
        <dbReference type="PROSITE-ProRule" id="PRU00335"/>
    </source>
</evidence>
<dbReference type="PRINTS" id="PR00455">
    <property type="entry name" value="HTHTETR"/>
</dbReference>
<dbReference type="Pfam" id="PF00440">
    <property type="entry name" value="TetR_N"/>
    <property type="match status" value="1"/>
</dbReference>
<evidence type="ECO:0000313" key="7">
    <source>
        <dbReference type="Proteomes" id="UP000184932"/>
    </source>
</evidence>
<evidence type="ECO:0000259" key="5">
    <source>
        <dbReference type="PROSITE" id="PS50977"/>
    </source>
</evidence>
<evidence type="ECO:0000313" key="6">
    <source>
        <dbReference type="EMBL" id="SIO10973.1"/>
    </source>
</evidence>
<sequence>MARGARKKPKLTRQTILDAAMKIADSKGQDALSMRQLGKALGVEAMSLYHYFRSRDDIIDGIVEHVINEITSAAYKGIRPDDTWQQKARAYITAYRTVGNRHPDAFKLMIQRPLRTASARKAGQVIVDAFLSSGIDDQQAIIAYRTMTTFVAGFVALEVSRLQPSFTTGNFDLEFEKGLDIIIQGIETCLIEAGT</sequence>
<keyword evidence="3" id="KW-0804">Transcription</keyword>
<evidence type="ECO:0000256" key="1">
    <source>
        <dbReference type="ARBA" id="ARBA00023015"/>
    </source>
</evidence>
<dbReference type="STRING" id="1217970.SAMN05444002_2776"/>
<accession>A0A1N6GTY3</accession>
<keyword evidence="1" id="KW-0805">Transcription regulation</keyword>
<feature type="domain" description="HTH tetR-type" evidence="5">
    <location>
        <begin position="10"/>
        <end position="70"/>
    </location>
</feature>
<evidence type="ECO:0000256" key="3">
    <source>
        <dbReference type="ARBA" id="ARBA00023163"/>
    </source>
</evidence>
<dbReference type="Gene3D" id="1.10.357.10">
    <property type="entry name" value="Tetracycline Repressor, domain 2"/>
    <property type="match status" value="1"/>
</dbReference>
<dbReference type="InterPro" id="IPR001647">
    <property type="entry name" value="HTH_TetR"/>
</dbReference>
<name>A0A1N6GTY3_9RHOB</name>
<evidence type="ECO:0000256" key="2">
    <source>
        <dbReference type="ARBA" id="ARBA00023125"/>
    </source>
</evidence>
<keyword evidence="2 4" id="KW-0238">DNA-binding</keyword>
<dbReference type="EMBL" id="FSRL01000001">
    <property type="protein sequence ID" value="SIO10973.1"/>
    <property type="molecule type" value="Genomic_DNA"/>
</dbReference>
<dbReference type="InterPro" id="IPR036271">
    <property type="entry name" value="Tet_transcr_reg_TetR-rel_C_sf"/>
</dbReference>
<dbReference type="Proteomes" id="UP000184932">
    <property type="component" value="Unassembled WGS sequence"/>
</dbReference>
<feature type="DNA-binding region" description="H-T-H motif" evidence="4">
    <location>
        <begin position="33"/>
        <end position="52"/>
    </location>
</feature>
<dbReference type="Pfam" id="PF13305">
    <property type="entry name" value="TetR_C_33"/>
    <property type="match status" value="1"/>
</dbReference>
<reference evidence="7" key="1">
    <citation type="submission" date="2016-11" db="EMBL/GenBank/DDBJ databases">
        <authorList>
            <person name="Varghese N."/>
            <person name="Submissions S."/>
        </authorList>
    </citation>
    <scope>NUCLEOTIDE SEQUENCE [LARGE SCALE GENOMIC DNA]</scope>
    <source>
        <strain evidence="7">DSM 29440</strain>
    </source>
</reference>
<dbReference type="InterPro" id="IPR009057">
    <property type="entry name" value="Homeodomain-like_sf"/>
</dbReference>
<dbReference type="InterPro" id="IPR050109">
    <property type="entry name" value="HTH-type_TetR-like_transc_reg"/>
</dbReference>
<dbReference type="SUPFAM" id="SSF48498">
    <property type="entry name" value="Tetracyclin repressor-like, C-terminal domain"/>
    <property type="match status" value="1"/>
</dbReference>
<proteinExistence type="predicted"/>
<dbReference type="AlphaFoldDB" id="A0A1N6GTY3"/>
<dbReference type="PROSITE" id="PS50977">
    <property type="entry name" value="HTH_TETR_2"/>
    <property type="match status" value="1"/>
</dbReference>
<dbReference type="InterPro" id="IPR025996">
    <property type="entry name" value="MT1864/Rv1816-like_C"/>
</dbReference>
<dbReference type="PANTHER" id="PTHR30055:SF151">
    <property type="entry name" value="TRANSCRIPTIONAL REGULATORY PROTEIN"/>
    <property type="match status" value="1"/>
</dbReference>